<gene>
    <name evidence="1" type="ORF">HPS55_08035</name>
</gene>
<keyword evidence="2" id="KW-1185">Reference proteome</keyword>
<organism evidence="1 2">
    <name type="scientific">Xylanibacter rodentium</name>
    <dbReference type="NCBI Taxonomy" id="2736289"/>
    <lineage>
        <taxon>Bacteria</taxon>
        <taxon>Pseudomonadati</taxon>
        <taxon>Bacteroidota</taxon>
        <taxon>Bacteroidia</taxon>
        <taxon>Bacteroidales</taxon>
        <taxon>Prevotellaceae</taxon>
        <taxon>Xylanibacter</taxon>
    </lineage>
</organism>
<dbReference type="GeneID" id="82157716"/>
<evidence type="ECO:0008006" key="3">
    <source>
        <dbReference type="Google" id="ProtNLM"/>
    </source>
</evidence>
<reference evidence="1 2" key="1">
    <citation type="submission" date="2020-05" db="EMBL/GenBank/DDBJ databases">
        <title>Distinct polysaccharide utilization as determinants for interspecies competition between intestinal Prevotella spp.</title>
        <authorList>
            <person name="Galvez E.J.C."/>
            <person name="Iljazovic A."/>
            <person name="Strowig T."/>
        </authorList>
    </citation>
    <scope>NUCLEOTIDE SEQUENCE [LARGE SCALE GENOMIC DNA]</scope>
    <source>
        <strain evidence="1 2">PROD</strain>
    </source>
</reference>
<protein>
    <recommendedName>
        <fullName evidence="3">SprT-like domain-containing protein</fullName>
    </recommendedName>
</protein>
<proteinExistence type="predicted"/>
<dbReference type="RefSeq" id="WP_172177560.1">
    <property type="nucleotide sequence ID" value="NZ_CASGIA010000028.1"/>
</dbReference>
<name>A0ABX2AUM7_9BACT</name>
<comment type="caution">
    <text evidence="1">The sequence shown here is derived from an EMBL/GenBank/DDBJ whole genome shotgun (WGS) entry which is preliminary data.</text>
</comment>
<evidence type="ECO:0000313" key="2">
    <source>
        <dbReference type="Proteomes" id="UP001193734"/>
    </source>
</evidence>
<dbReference type="EMBL" id="JABKKE010000011">
    <property type="protein sequence ID" value="NPE14276.1"/>
    <property type="molecule type" value="Genomic_DNA"/>
</dbReference>
<dbReference type="Proteomes" id="UP001193734">
    <property type="component" value="Unassembled WGS sequence"/>
</dbReference>
<sequence length="230" mass="25935">MSPIRWPGSLTCLMCGKPIRGSYLSDWNGNAVCADHTADTIPRCVSCHRFCDPRQSTPLSHGAYLCPICCSDVVNRQTAAAIVSYIRRAYIKAGLGEIKNWRLKVTDLDTMYNRHGNINVRGYASNFCGNYEVYVLRHLSRVAFANVLAHELLHIWQFNHHLDPIPPLCEGFCNMGSYYVLQHIGNDEAHAFMAMHENNTDPVYGNGFRIVKAAYDHGGWDEARTLLTNK</sequence>
<accession>A0ABX2AUM7</accession>
<evidence type="ECO:0000313" key="1">
    <source>
        <dbReference type="EMBL" id="NPE14276.1"/>
    </source>
</evidence>